<evidence type="ECO:0000313" key="2">
    <source>
        <dbReference type="EMBL" id="OSX77440.1"/>
    </source>
</evidence>
<organism evidence="2 3">
    <name type="scientific">Porphyra umbilicalis</name>
    <name type="common">Purple laver</name>
    <name type="synonym">Red alga</name>
    <dbReference type="NCBI Taxonomy" id="2786"/>
    <lineage>
        <taxon>Eukaryota</taxon>
        <taxon>Rhodophyta</taxon>
        <taxon>Bangiophyceae</taxon>
        <taxon>Bangiales</taxon>
        <taxon>Bangiaceae</taxon>
        <taxon>Porphyra</taxon>
    </lineage>
</organism>
<dbReference type="AlphaFoldDB" id="A0A1X6P9J3"/>
<dbReference type="InterPro" id="IPR037171">
    <property type="entry name" value="NagB/RpiA_transferase-like"/>
</dbReference>
<protein>
    <submittedName>
        <fullName evidence="2">Uncharacterized protein</fullName>
    </submittedName>
</protein>
<feature type="region of interest" description="Disordered" evidence="1">
    <location>
        <begin position="1"/>
        <end position="53"/>
    </location>
</feature>
<sequence>MGRPSASPADGGGAIKPNTKGGAKGGAKGGSKATGKKAGAKAGGGGAPSTAAATPTPPAILLPSLPVPILKLSLTVPSPLAAPSASSCGGAALGALSAALVDVAGRPQPTGDVRRTLGGAVAEWVKALGGVGDGGGGGVVDNVGRYVAAEISALPADEEGGSGAAGDASANDAGALGELLGKKLHDFGERRIEAACQAVGTVVAESVLQSGDEVVVWGVGSQPEVVAALEHSIAAEVPFRLTVVTSVSDAWTASLQPFLSLPFPTHTPTVTLYEAAASAFGFSSARSLLLLPARFVASNGAVVTARGGGGLAVAAKRRGAVVAVLTVSLAFGADGRLRERRPWPRSSAGPIGMPVAPASGTSAGAAEDVIDPQWIDFVVSEDGVIAPAMAPHVDKMYNSFA</sequence>
<dbReference type="InterPro" id="IPR042529">
    <property type="entry name" value="IF_2B-like_C"/>
</dbReference>
<name>A0A1X6P9J3_PORUM</name>
<dbReference type="Gene3D" id="3.40.50.10470">
    <property type="entry name" value="Translation initiation factor eif-2b, domain 2"/>
    <property type="match status" value="1"/>
</dbReference>
<accession>A0A1X6P9J3</accession>
<gene>
    <name evidence="2" type="ORF">BU14_0148s0016</name>
</gene>
<keyword evidence="3" id="KW-1185">Reference proteome</keyword>
<proteinExistence type="predicted"/>
<evidence type="ECO:0000313" key="3">
    <source>
        <dbReference type="Proteomes" id="UP000218209"/>
    </source>
</evidence>
<dbReference type="Proteomes" id="UP000218209">
    <property type="component" value="Unassembled WGS sequence"/>
</dbReference>
<dbReference type="EMBL" id="KV918838">
    <property type="protein sequence ID" value="OSX77440.1"/>
    <property type="molecule type" value="Genomic_DNA"/>
</dbReference>
<feature type="region of interest" description="Disordered" evidence="1">
    <location>
        <begin position="341"/>
        <end position="363"/>
    </location>
</feature>
<evidence type="ECO:0000256" key="1">
    <source>
        <dbReference type="SAM" id="MobiDB-lite"/>
    </source>
</evidence>
<reference evidence="2 3" key="1">
    <citation type="submission" date="2017-03" db="EMBL/GenBank/DDBJ databases">
        <title>WGS assembly of Porphyra umbilicalis.</title>
        <authorList>
            <person name="Brawley S.H."/>
            <person name="Blouin N.A."/>
            <person name="Ficko-Blean E."/>
            <person name="Wheeler G.L."/>
            <person name="Lohr M."/>
            <person name="Goodson H.V."/>
            <person name="Jenkins J.W."/>
            <person name="Blaby-Haas C.E."/>
            <person name="Helliwell K.E."/>
            <person name="Chan C."/>
            <person name="Marriage T."/>
            <person name="Bhattacharya D."/>
            <person name="Klein A.S."/>
            <person name="Badis Y."/>
            <person name="Brodie J."/>
            <person name="Cao Y."/>
            <person name="Collen J."/>
            <person name="Dittami S.M."/>
            <person name="Gachon C.M."/>
            <person name="Green B.R."/>
            <person name="Karpowicz S."/>
            <person name="Kim J.W."/>
            <person name="Kudahl U."/>
            <person name="Lin S."/>
            <person name="Michel G."/>
            <person name="Mittag M."/>
            <person name="Olson B.J."/>
            <person name="Pangilinan J."/>
            <person name="Peng Y."/>
            <person name="Qiu H."/>
            <person name="Shu S."/>
            <person name="Singer J.T."/>
            <person name="Smith A.G."/>
            <person name="Sprecher B.N."/>
            <person name="Wagner V."/>
            <person name="Wang W."/>
            <person name="Wang Z.-Y."/>
            <person name="Yan J."/>
            <person name="Yarish C."/>
            <person name="Zoeuner-Riek S."/>
            <person name="Zhuang Y."/>
            <person name="Zou Y."/>
            <person name="Lindquist E.A."/>
            <person name="Grimwood J."/>
            <person name="Barry K."/>
            <person name="Rokhsar D.S."/>
            <person name="Schmutz J."/>
            <person name="Stiller J.W."/>
            <person name="Grossman A.R."/>
            <person name="Prochnik S.E."/>
        </authorList>
    </citation>
    <scope>NUCLEOTIDE SEQUENCE [LARGE SCALE GENOMIC DNA]</scope>
    <source>
        <strain evidence="2">4086291</strain>
    </source>
</reference>
<dbReference type="SUPFAM" id="SSF100950">
    <property type="entry name" value="NagB/RpiA/CoA transferase-like"/>
    <property type="match status" value="1"/>
</dbReference>